<dbReference type="SUPFAM" id="SSF54160">
    <property type="entry name" value="Chromo domain-like"/>
    <property type="match status" value="1"/>
</dbReference>
<dbReference type="OrthoDB" id="696591at2759"/>
<keyword evidence="4" id="KW-1185">Reference proteome</keyword>
<dbReference type="PANTHER" id="PTHR45691">
    <property type="entry name" value="PROTEIN DIAPHANOUS"/>
    <property type="match status" value="1"/>
</dbReference>
<organism evidence="3 4">
    <name type="scientific">Miscanthus lutarioriparius</name>
    <dbReference type="NCBI Taxonomy" id="422564"/>
    <lineage>
        <taxon>Eukaryota</taxon>
        <taxon>Viridiplantae</taxon>
        <taxon>Streptophyta</taxon>
        <taxon>Embryophyta</taxon>
        <taxon>Tracheophyta</taxon>
        <taxon>Spermatophyta</taxon>
        <taxon>Magnoliopsida</taxon>
        <taxon>Liliopsida</taxon>
        <taxon>Poales</taxon>
        <taxon>Poaceae</taxon>
        <taxon>PACMAD clade</taxon>
        <taxon>Panicoideae</taxon>
        <taxon>Andropogonodae</taxon>
        <taxon>Andropogoneae</taxon>
        <taxon>Saccharinae</taxon>
        <taxon>Miscanthus</taxon>
    </lineage>
</organism>
<dbReference type="Pfam" id="PF08284">
    <property type="entry name" value="RVP_2"/>
    <property type="match status" value="1"/>
</dbReference>
<dbReference type="EMBL" id="CAJGYO010000003">
    <property type="protein sequence ID" value="CAD6218216.1"/>
    <property type="molecule type" value="Genomic_DNA"/>
</dbReference>
<dbReference type="GO" id="GO:0030041">
    <property type="term" value="P:actin filament polymerization"/>
    <property type="evidence" value="ECO:0007669"/>
    <property type="project" value="TreeGrafter"/>
</dbReference>
<dbReference type="GO" id="GO:0005884">
    <property type="term" value="C:actin filament"/>
    <property type="evidence" value="ECO:0007669"/>
    <property type="project" value="TreeGrafter"/>
</dbReference>
<feature type="compositionally biased region" description="Pro residues" evidence="1">
    <location>
        <begin position="222"/>
        <end position="277"/>
    </location>
</feature>
<dbReference type="Gene3D" id="2.40.70.10">
    <property type="entry name" value="Acid Proteases"/>
    <property type="match status" value="1"/>
</dbReference>
<dbReference type="InterPro" id="IPR005162">
    <property type="entry name" value="Retrotrans_gag_dom"/>
</dbReference>
<feature type="region of interest" description="Disordered" evidence="1">
    <location>
        <begin position="164"/>
        <end position="206"/>
    </location>
</feature>
<dbReference type="Pfam" id="PF03732">
    <property type="entry name" value="Retrotrans_gag"/>
    <property type="match status" value="1"/>
</dbReference>
<feature type="compositionally biased region" description="Low complexity" evidence="1">
    <location>
        <begin position="176"/>
        <end position="186"/>
    </location>
</feature>
<dbReference type="PANTHER" id="PTHR45691:SF6">
    <property type="entry name" value="PROTEIN DIAPHANOUS"/>
    <property type="match status" value="1"/>
</dbReference>
<dbReference type="CDD" id="cd00303">
    <property type="entry name" value="retropepsin_like"/>
    <property type="match status" value="1"/>
</dbReference>
<dbReference type="GO" id="GO:0006508">
    <property type="term" value="P:proteolysis"/>
    <property type="evidence" value="ECO:0007669"/>
    <property type="project" value="InterPro"/>
</dbReference>
<evidence type="ECO:0000313" key="4">
    <source>
        <dbReference type="Proteomes" id="UP000604825"/>
    </source>
</evidence>
<evidence type="ECO:0000256" key="1">
    <source>
        <dbReference type="SAM" id="MobiDB-lite"/>
    </source>
</evidence>
<feature type="domain" description="Retrotransposon gag" evidence="2">
    <location>
        <begin position="348"/>
        <end position="437"/>
    </location>
</feature>
<dbReference type="SUPFAM" id="SSF50630">
    <property type="entry name" value="Acid proteases"/>
    <property type="match status" value="1"/>
</dbReference>
<gene>
    <name evidence="3" type="ORF">NCGR_LOCUS12135</name>
</gene>
<dbReference type="Gene3D" id="2.40.50.40">
    <property type="match status" value="1"/>
</dbReference>
<evidence type="ECO:0000259" key="2">
    <source>
        <dbReference type="Pfam" id="PF03732"/>
    </source>
</evidence>
<dbReference type="InterPro" id="IPR016197">
    <property type="entry name" value="Chromo-like_dom_sf"/>
</dbReference>
<dbReference type="InterPro" id="IPR001969">
    <property type="entry name" value="Aspartic_peptidase_AS"/>
</dbReference>
<comment type="caution">
    <text evidence="3">The sequence shown here is derived from an EMBL/GenBank/DDBJ whole genome shotgun (WGS) entry which is preliminary data.</text>
</comment>
<name>A0A811N4N2_9POAL</name>
<dbReference type="GO" id="GO:0004190">
    <property type="term" value="F:aspartic-type endopeptidase activity"/>
    <property type="evidence" value="ECO:0007669"/>
    <property type="project" value="InterPro"/>
</dbReference>
<proteinExistence type="predicted"/>
<feature type="region of interest" description="Disordered" evidence="1">
    <location>
        <begin position="794"/>
        <end position="826"/>
    </location>
</feature>
<protein>
    <recommendedName>
        <fullName evidence="2">Retrotransposon gag domain-containing protein</fullName>
    </recommendedName>
</protein>
<dbReference type="AlphaFoldDB" id="A0A811N4N2"/>
<evidence type="ECO:0000313" key="3">
    <source>
        <dbReference type="EMBL" id="CAD6218216.1"/>
    </source>
</evidence>
<dbReference type="PROSITE" id="PS00141">
    <property type="entry name" value="ASP_PROTEASE"/>
    <property type="match status" value="1"/>
</dbReference>
<reference evidence="3" key="1">
    <citation type="submission" date="2020-10" db="EMBL/GenBank/DDBJ databases">
        <authorList>
            <person name="Han B."/>
            <person name="Lu T."/>
            <person name="Zhao Q."/>
            <person name="Huang X."/>
            <person name="Zhao Y."/>
        </authorList>
    </citation>
    <scope>NUCLEOTIDE SEQUENCE</scope>
</reference>
<feature type="region of interest" description="Disordered" evidence="1">
    <location>
        <begin position="219"/>
        <end position="300"/>
    </location>
</feature>
<dbReference type="InterPro" id="IPR051412">
    <property type="entry name" value="Formin_Homology_Diaphanous_sf"/>
</dbReference>
<dbReference type="Proteomes" id="UP000604825">
    <property type="component" value="Unassembled WGS sequence"/>
</dbReference>
<sequence length="826" mass="90060">MDPALQFVLDTMNNRFDELDRRFTERDRAAADRAAAIDSRFAALEATQSAAASAAATTAAALEQRLSGLGSARLTPVAAAIEQRLTTLEANYIDRDADYSQRISDLEALQAAPKSEEHDSRVVALEKATADLAAWRPDMEGLVDDVRLQVQKLDSKCDRMVFDTMPHGRGLMQPPAATTATATAGTSHASPSGHRAASTPRDVGSGVVTTWTHVPAKGTCFPSPPAPDPPGFMFPPPPPPPHPNPPPPFPPPPPPHQNPPPAFPPPPPPSHPTPQTPRHPFYLAPLPPRPPGAAVAANPTAPPAIGQLPKLSFPRFDGDNPRHWRSLCVDYFEMYLVPSSMWGRISKQHLDGAAAGWFQSIEPELDFSDWQGFCRLLHDCFDHDQKELLIRQLFHAKQTSTVAKYVKLFTELVDQLKAYSQSTDPMFYTMRFIDGLRADIKAIVLVLRPKDLDTACTVALLQEESASTTARVPRMGDWSSSSKSSSIPRTALPLPLPPTRQDQNTSMAQAAPSVTDAKLAAIKSYRRALGLCFKCGVKWSEDHKCAPEVLHVVGVLWDSFSEEDCSAALDSNSALDEQLCLALSKAASSGSAAARTIRFQGSIGGIPAILLLDSGSSTSFLSTELAEQLSQFQSVPQTSQVQIAGGSILQSNGILKSGNWSVDHCTFHSDFRILQLSTFDAIIGMDWLTSFSPMHIDWQQKWMVIPLSGSVDSVTRPGSRLARQAPVPNLHQWLEERELMQDLVPERVLQHHWTSGSHQVEQVFIKWSHMQVSLATWESADHLRGRFPLAPAWGHAASQDGGSVSPSANHVRDQQEDEGPAEPSSP</sequence>
<accession>A0A811N4N2</accession>
<feature type="region of interest" description="Disordered" evidence="1">
    <location>
        <begin position="472"/>
        <end position="503"/>
    </location>
</feature>
<dbReference type="InterPro" id="IPR021109">
    <property type="entry name" value="Peptidase_aspartic_dom_sf"/>
</dbReference>